<dbReference type="GO" id="GO:0005783">
    <property type="term" value="C:endoplasmic reticulum"/>
    <property type="evidence" value="ECO:0007669"/>
    <property type="project" value="TreeGrafter"/>
</dbReference>
<feature type="domain" description="Uso1/p115-like vesicle tethering protein C-terminal" evidence="7">
    <location>
        <begin position="772"/>
        <end position="867"/>
    </location>
</feature>
<dbReference type="EMBL" id="CAUYUE010000008">
    <property type="protein sequence ID" value="CAK0783396.1"/>
    <property type="molecule type" value="Genomic_DNA"/>
</dbReference>
<evidence type="ECO:0000313" key="9">
    <source>
        <dbReference type="Proteomes" id="UP001314263"/>
    </source>
</evidence>
<feature type="coiled-coil region" evidence="4">
    <location>
        <begin position="758"/>
        <end position="806"/>
    </location>
</feature>
<feature type="region of interest" description="Disordered" evidence="5">
    <location>
        <begin position="808"/>
        <end position="838"/>
    </location>
</feature>
<reference evidence="8 9" key="1">
    <citation type="submission" date="2023-10" db="EMBL/GenBank/DDBJ databases">
        <authorList>
            <person name="Maclean D."/>
            <person name="Macfadyen A."/>
        </authorList>
    </citation>
    <scope>NUCLEOTIDE SEQUENCE [LARGE SCALE GENOMIC DNA]</scope>
</reference>
<dbReference type="InterPro" id="IPR006953">
    <property type="entry name" value="Vesicle_Uso1_P115_head"/>
</dbReference>
<dbReference type="InterPro" id="IPR011989">
    <property type="entry name" value="ARM-like"/>
</dbReference>
<dbReference type="GO" id="GO:0006886">
    <property type="term" value="P:intracellular protein transport"/>
    <property type="evidence" value="ECO:0007669"/>
    <property type="project" value="InterPro"/>
</dbReference>
<dbReference type="InterPro" id="IPR016024">
    <property type="entry name" value="ARM-type_fold"/>
</dbReference>
<dbReference type="InterPro" id="IPR006955">
    <property type="entry name" value="Uso1_p115_C"/>
</dbReference>
<evidence type="ECO:0000313" key="8">
    <source>
        <dbReference type="EMBL" id="CAK0783396.1"/>
    </source>
</evidence>
<feature type="domain" description="Vesicle tethering protein Uso1/P115-like head" evidence="6">
    <location>
        <begin position="378"/>
        <end position="580"/>
    </location>
</feature>
<keyword evidence="9" id="KW-1185">Reference proteome</keyword>
<dbReference type="GO" id="GO:0048211">
    <property type="term" value="P:Golgi vesicle docking"/>
    <property type="evidence" value="ECO:0007669"/>
    <property type="project" value="TreeGrafter"/>
</dbReference>
<evidence type="ECO:0000259" key="7">
    <source>
        <dbReference type="Pfam" id="PF04871"/>
    </source>
</evidence>
<organism evidence="8 9">
    <name type="scientific">Coccomyxa viridis</name>
    <dbReference type="NCBI Taxonomy" id="1274662"/>
    <lineage>
        <taxon>Eukaryota</taxon>
        <taxon>Viridiplantae</taxon>
        <taxon>Chlorophyta</taxon>
        <taxon>core chlorophytes</taxon>
        <taxon>Trebouxiophyceae</taxon>
        <taxon>Trebouxiophyceae incertae sedis</taxon>
        <taxon>Coccomyxaceae</taxon>
        <taxon>Coccomyxa</taxon>
    </lineage>
</organism>
<evidence type="ECO:0000256" key="5">
    <source>
        <dbReference type="SAM" id="MobiDB-lite"/>
    </source>
</evidence>
<dbReference type="GO" id="GO:0006888">
    <property type="term" value="P:endoplasmic reticulum to Golgi vesicle-mediated transport"/>
    <property type="evidence" value="ECO:0007669"/>
    <property type="project" value="TreeGrafter"/>
</dbReference>
<dbReference type="PANTHER" id="PTHR10013">
    <property type="entry name" value="GENERAL VESICULAR TRANSPORT FACTOR P115"/>
    <property type="match status" value="1"/>
</dbReference>
<dbReference type="PANTHER" id="PTHR10013:SF0">
    <property type="entry name" value="GENERAL VESICULAR TRANSPORT FACTOR P115"/>
    <property type="match status" value="1"/>
</dbReference>
<evidence type="ECO:0000259" key="6">
    <source>
        <dbReference type="Pfam" id="PF04869"/>
    </source>
</evidence>
<evidence type="ECO:0000256" key="3">
    <source>
        <dbReference type="ARBA" id="ARBA00023054"/>
    </source>
</evidence>
<proteinExistence type="predicted"/>
<evidence type="ECO:0000256" key="4">
    <source>
        <dbReference type="SAM" id="Coils"/>
    </source>
</evidence>
<name>A0AAV1I9L1_9CHLO</name>
<dbReference type="Proteomes" id="UP001314263">
    <property type="component" value="Unassembled WGS sequence"/>
</dbReference>
<feature type="region of interest" description="Disordered" evidence="5">
    <location>
        <begin position="634"/>
        <end position="662"/>
    </location>
</feature>
<gene>
    <name evidence="8" type="ORF">CVIRNUC_006595</name>
</gene>
<dbReference type="GO" id="GO:0012507">
    <property type="term" value="C:ER to Golgi transport vesicle membrane"/>
    <property type="evidence" value="ECO:0007669"/>
    <property type="project" value="TreeGrafter"/>
</dbReference>
<comment type="subcellular location">
    <subcellularLocation>
        <location evidence="1">Golgi apparatus</location>
    </subcellularLocation>
</comment>
<evidence type="ECO:0000256" key="2">
    <source>
        <dbReference type="ARBA" id="ARBA00023034"/>
    </source>
</evidence>
<evidence type="ECO:0008006" key="10">
    <source>
        <dbReference type="Google" id="ProtNLM"/>
    </source>
</evidence>
<dbReference type="Pfam" id="PF04871">
    <property type="entry name" value="Uso1_p115_C"/>
    <property type="match status" value="1"/>
</dbReference>
<dbReference type="Gene3D" id="1.25.10.10">
    <property type="entry name" value="Leucine-rich Repeat Variant"/>
    <property type="match status" value="1"/>
</dbReference>
<dbReference type="InterPro" id="IPR024095">
    <property type="entry name" value="Vesicle_P115"/>
</dbReference>
<keyword evidence="3 4" id="KW-0175">Coiled coil</keyword>
<dbReference type="SUPFAM" id="SSF48371">
    <property type="entry name" value="ARM repeat"/>
    <property type="match status" value="1"/>
</dbReference>
<keyword evidence="2" id="KW-0333">Golgi apparatus</keyword>
<feature type="region of interest" description="Disordered" evidence="5">
    <location>
        <begin position="687"/>
        <end position="710"/>
    </location>
</feature>
<accession>A0AAV1I9L1</accession>
<protein>
    <recommendedName>
        <fullName evidence="10">Vesicle tethering protein Uso1/P115-like head domain-containing protein</fullName>
    </recommendedName>
</protein>
<dbReference type="GO" id="GO:0048280">
    <property type="term" value="P:vesicle fusion with Golgi apparatus"/>
    <property type="evidence" value="ECO:0007669"/>
    <property type="project" value="InterPro"/>
</dbReference>
<dbReference type="GO" id="GO:0000139">
    <property type="term" value="C:Golgi membrane"/>
    <property type="evidence" value="ECO:0007669"/>
    <property type="project" value="InterPro"/>
</dbReference>
<dbReference type="AlphaFoldDB" id="A0AAV1I9L1"/>
<dbReference type="Pfam" id="PF04869">
    <property type="entry name" value="Uso1_p115_head"/>
    <property type="match status" value="1"/>
</dbReference>
<evidence type="ECO:0000256" key="1">
    <source>
        <dbReference type="ARBA" id="ARBA00004555"/>
    </source>
</evidence>
<feature type="compositionally biased region" description="Acidic residues" evidence="5">
    <location>
        <begin position="826"/>
        <end position="835"/>
    </location>
</feature>
<dbReference type="GO" id="GO:0005795">
    <property type="term" value="C:Golgi stack"/>
    <property type="evidence" value="ECO:0007669"/>
    <property type="project" value="TreeGrafter"/>
</dbReference>
<comment type="caution">
    <text evidence="8">The sequence shown here is derived from an EMBL/GenBank/DDBJ whole genome shotgun (WGS) entry which is preliminary data.</text>
</comment>
<sequence length="880" mass="93469">MNILRVAKGVGGYIAGSDNGTSQAQRVEALLQRISDGALVEERQDAVAELRDTLHANPEAKQAVGSGFPVLINSLKTERGDLEMMRGILESLALATQPDERSARMQGADPAAINAELLAKNDEVVPLLLGFLKDGPQAVTDFYVRYHTVQLLTALAAGGPYRLQRAILGAPMGIVRILDLLLDPHEVIRNEAVLLLASLTRSSADIQKIAAFEGAFEHILKILEEEGWASGGVIVQDCLDLLLHLLKNNVGNQLMFREVGHMAKFVRALQLPADKHRRSLPKQIGINLMAAMGVVQQLIAPAAPSQPEQDGQLQECALANKAALVKLDVLGSLLALAVGGGGGVPSVPVRSQALVCVLRLIKGVPPHQGKLSGSRVTSAKGASVPALQALLQVALTANDPAEATAAAGVIAAYCEEYREGQQMLAATFAPLQALATQQKGQTEATFGTELASALTGLRPSAMARAAGLLHHVLLDNSASKQAVLGATASEGREGSLFVRCCRQLANMLASGQQGEPPVSLAVAMLLRLLITWAHDCQPALQALLAPPGHLPMLLELAQKRFGERTALVNGLAAGLLAVCATELQQPVACHSSDPSASPERIAGNTVVEVVSSRIGMASYFSCFDALLQRPEVARLAGGNPGPSSADAGSQGKANQGQHAAPPMFDTTHARWLSHLKDRMHKLAMNGLRRPSGNDLPEANNAVPQPDEDSGNTVAALQREVEELKARLQHAPAKTQPDAPLHPHPAHLQQLQAAAARRLQQAEQEAHRWRIAASESQAAAAKLEADIEGLSNAYNTLESHSHELEAQVQKLGESGRVEEQRNVTSAPEEEEEDSSGLDDLLICLGQEEQRVAILRSKLEEMNVDVDSLLKVVGESEDVTNG</sequence>